<feature type="transmembrane region" description="Helical" evidence="1">
    <location>
        <begin position="251"/>
        <end position="268"/>
    </location>
</feature>
<protein>
    <submittedName>
        <fullName evidence="2">Uncharacterized protein</fullName>
    </submittedName>
</protein>
<accession>A0A975F113</accession>
<sequence>MKQALGLLAIFPIFCITGTFAGAVLYILYIQCVSYIAGLPMETVSFAMCAAGVIKAVPSVLLFSPLFLALNLIRHPKRFLAVITFYLIEAIALFFLFPLSLKSPLYFKTSTAVADHDAASERDAGAGCGTGAEHDIGAKRTVTSGFFRKNGQYLYYYSAVRSDGSASGVKFKLEDVSASESRNPKLIDGALSISAAVPETASAAGIRPSAFEFSDVLAEEILKPPFTVKTITCLFFLPALITSNSGAEFDVIIMFSMCFALIAVCAVKHMSQWRLINVFLVIALTMAVLFANTGYYCKNEIFMSVSKKAEELLPLSDIPFIAVLNTAVGFLSLVFSLLFMIVRKRRLK</sequence>
<reference evidence="2" key="1">
    <citation type="submission" date="2020-05" db="EMBL/GenBank/DDBJ databases">
        <authorList>
            <person name="Zeng H."/>
            <person name="Chan Y.K."/>
            <person name="Watt R.M."/>
        </authorList>
    </citation>
    <scope>NUCLEOTIDE SEQUENCE</scope>
    <source>
        <strain evidence="2">ATCC 700773</strain>
    </source>
</reference>
<feature type="transmembrane region" description="Helical" evidence="1">
    <location>
        <begin position="275"/>
        <end position="296"/>
    </location>
</feature>
<gene>
    <name evidence="2" type="ORF">HRI96_09920</name>
</gene>
<evidence type="ECO:0000256" key="1">
    <source>
        <dbReference type="SAM" id="Phobius"/>
    </source>
</evidence>
<keyword evidence="1" id="KW-0812">Transmembrane</keyword>
<feature type="transmembrane region" description="Helical" evidence="1">
    <location>
        <begin position="318"/>
        <end position="342"/>
    </location>
</feature>
<dbReference type="RefSeq" id="WP_210117195.1">
    <property type="nucleotide sequence ID" value="NZ_CP054257.1"/>
</dbReference>
<evidence type="ECO:0000313" key="3">
    <source>
        <dbReference type="Proteomes" id="UP000671995"/>
    </source>
</evidence>
<dbReference type="AlphaFoldDB" id="A0A975F113"/>
<evidence type="ECO:0000313" key="2">
    <source>
        <dbReference type="EMBL" id="QTQ12482.1"/>
    </source>
</evidence>
<feature type="transmembrane region" description="Helical" evidence="1">
    <location>
        <begin position="79"/>
        <end position="101"/>
    </location>
</feature>
<dbReference type="EMBL" id="CP054257">
    <property type="protein sequence ID" value="QTQ12482.1"/>
    <property type="molecule type" value="Genomic_DNA"/>
</dbReference>
<name>A0A975F113_9SPIR</name>
<proteinExistence type="predicted"/>
<feature type="transmembrane region" description="Helical" evidence="1">
    <location>
        <begin position="45"/>
        <end position="72"/>
    </location>
</feature>
<organism evidence="2 3">
    <name type="scientific">Treponema parvum</name>
    <dbReference type="NCBI Taxonomy" id="138851"/>
    <lineage>
        <taxon>Bacteria</taxon>
        <taxon>Pseudomonadati</taxon>
        <taxon>Spirochaetota</taxon>
        <taxon>Spirochaetia</taxon>
        <taxon>Spirochaetales</taxon>
        <taxon>Treponemataceae</taxon>
        <taxon>Treponema</taxon>
    </lineage>
</organism>
<keyword evidence="1" id="KW-1133">Transmembrane helix</keyword>
<reference evidence="2" key="2">
    <citation type="journal article" date="2021" name="Microbiol. Resour. Announc.">
        <title>Complete Genome Sequences of Three Human Oral Treponema parvum Isolates.</title>
        <authorList>
            <person name="Zeng H."/>
            <person name="Watt R.M."/>
        </authorList>
    </citation>
    <scope>NUCLEOTIDE SEQUENCE</scope>
    <source>
        <strain evidence="2">ATCC 700773</strain>
    </source>
</reference>
<dbReference type="Proteomes" id="UP000671995">
    <property type="component" value="Chromosome"/>
</dbReference>
<keyword evidence="1" id="KW-0472">Membrane</keyword>